<name>A0A109P391_9BBAC</name>
<feature type="transmembrane region" description="Helical" evidence="1">
    <location>
        <begin position="33"/>
        <end position="52"/>
    </location>
</feature>
<keyword evidence="1" id="KW-0812">Transmembrane</keyword>
<evidence type="ECO:0000313" key="2">
    <source>
        <dbReference type="EMBL" id="ALN42049.1"/>
    </source>
</evidence>
<dbReference type="EMBL" id="KP658210">
    <property type="protein sequence ID" value="ALN42049.1"/>
    <property type="molecule type" value="Genomic_DNA"/>
</dbReference>
<accession>A0A109P391</accession>
<proteinExistence type="predicted"/>
<protein>
    <submittedName>
        <fullName evidence="2">ORF116</fullName>
    </submittedName>
</protein>
<reference evidence="2" key="1">
    <citation type="journal article" date="2016" name="PLoS ONE">
        <title>Genome of Cnaphalocrocis medinalis Granulovirus, the First Crambidae-Infecting Betabaculovirus Isolated from Rice Leaffolder to Sequenced.</title>
        <authorList>
            <person name="Han G."/>
            <person name="Xu J."/>
            <person name="Liu Q."/>
            <person name="Li C."/>
            <person name="Xu H."/>
            <person name="Lu Z."/>
        </authorList>
    </citation>
    <scope>NUCLEOTIDE SEQUENCE</scope>
</reference>
<organism evidence="2">
    <name type="scientific">Cnaphalocrocis medinalis granulovirus</name>
    <dbReference type="NCBI Taxonomy" id="1750712"/>
    <lineage>
        <taxon>Viruses</taxon>
        <taxon>Viruses incertae sedis</taxon>
        <taxon>Naldaviricetes</taxon>
        <taxon>Lefavirales</taxon>
        <taxon>Baculoviridae</taxon>
        <taxon>Betabaculovirus</taxon>
        <taxon>Betabaculovirus cnamedinalis</taxon>
    </lineage>
</organism>
<keyword evidence="1" id="KW-0472">Membrane</keyword>
<keyword evidence="1" id="KW-1133">Transmembrane helix</keyword>
<evidence type="ECO:0000256" key="1">
    <source>
        <dbReference type="SAM" id="Phobius"/>
    </source>
</evidence>
<sequence length="67" mass="8216">MIFVFDYKLTELYHYGEILKPPSKINPWYSSKMPIFIVVYSYTRFIAMITYYTDLYDKNCLKHIKIF</sequence>